<comment type="caution">
    <text evidence="3">The sequence shown here is derived from an EMBL/GenBank/DDBJ whole genome shotgun (WGS) entry which is preliminary data.</text>
</comment>
<dbReference type="EMBL" id="JACHGJ010000008">
    <property type="protein sequence ID" value="MBB6481885.1"/>
    <property type="molecule type" value="Genomic_DNA"/>
</dbReference>
<comment type="similarity">
    <text evidence="1 2">Belongs to the UPF0178 family.</text>
</comment>
<keyword evidence="4" id="KW-1185">Reference proteome</keyword>
<gene>
    <name evidence="3" type="ORF">HNR50_003566</name>
</gene>
<protein>
    <recommendedName>
        <fullName evidence="2">UPF0178 protein HNR50_003566</fullName>
    </recommendedName>
</protein>
<dbReference type="HAMAP" id="MF_00489">
    <property type="entry name" value="UPF0178"/>
    <property type="match status" value="1"/>
</dbReference>
<reference evidence="3 4" key="1">
    <citation type="submission" date="2020-08" db="EMBL/GenBank/DDBJ databases">
        <title>Genomic Encyclopedia of Type Strains, Phase IV (KMG-IV): sequencing the most valuable type-strain genomes for metagenomic binning, comparative biology and taxonomic classification.</title>
        <authorList>
            <person name="Goeker M."/>
        </authorList>
    </citation>
    <scope>NUCLEOTIDE SEQUENCE [LARGE SCALE GENOMIC DNA]</scope>
    <source>
        <strain evidence="3 4">DSM 2461</strain>
    </source>
</reference>
<evidence type="ECO:0000256" key="1">
    <source>
        <dbReference type="ARBA" id="ARBA00008522"/>
    </source>
</evidence>
<proteinExistence type="inferred from homology"/>
<organism evidence="3 4">
    <name type="scientific">Spirochaeta isovalerica</name>
    <dbReference type="NCBI Taxonomy" id="150"/>
    <lineage>
        <taxon>Bacteria</taxon>
        <taxon>Pseudomonadati</taxon>
        <taxon>Spirochaetota</taxon>
        <taxon>Spirochaetia</taxon>
        <taxon>Spirochaetales</taxon>
        <taxon>Spirochaetaceae</taxon>
        <taxon>Spirochaeta</taxon>
    </lineage>
</organism>
<dbReference type="PANTHER" id="PTHR35146">
    <property type="entry name" value="UPF0178 PROTEIN YAII"/>
    <property type="match status" value="1"/>
</dbReference>
<evidence type="ECO:0000313" key="4">
    <source>
        <dbReference type="Proteomes" id="UP000587760"/>
    </source>
</evidence>
<dbReference type="Proteomes" id="UP000587760">
    <property type="component" value="Unassembled WGS sequence"/>
</dbReference>
<accession>A0A841RCZ7</accession>
<name>A0A841RCZ7_9SPIO</name>
<dbReference type="InterPro" id="IPR003791">
    <property type="entry name" value="UPF0178"/>
</dbReference>
<evidence type="ECO:0000313" key="3">
    <source>
        <dbReference type="EMBL" id="MBB6481885.1"/>
    </source>
</evidence>
<dbReference type="PANTHER" id="PTHR35146:SF1">
    <property type="entry name" value="UPF0178 PROTEIN YAII"/>
    <property type="match status" value="1"/>
</dbReference>
<dbReference type="AlphaFoldDB" id="A0A841RCZ7"/>
<sequence length="169" mass="19675">MDGRRRCPHLQSFRSGGWRFMRVWVDADSCPRPVREIVERAAKRESIPLIYTANRPIPMEENELFSMVVTESKDQSADLYIVDNVRGDDLVITRDIPLADQLVEKDIAVLNDRGVLYTRENIKERLSVRNFMYELREYGGGVERHSAFGPKEKQAFANAFDRQLRIMLK</sequence>
<dbReference type="CDD" id="cd18720">
    <property type="entry name" value="PIN_YqxD-like"/>
    <property type="match status" value="1"/>
</dbReference>
<dbReference type="Pfam" id="PF02639">
    <property type="entry name" value="DUF188"/>
    <property type="match status" value="1"/>
</dbReference>
<evidence type="ECO:0000256" key="2">
    <source>
        <dbReference type="HAMAP-Rule" id="MF_00489"/>
    </source>
</evidence>